<evidence type="ECO:0000313" key="1">
    <source>
        <dbReference type="EMBL" id="KAF9644735.1"/>
    </source>
</evidence>
<comment type="caution">
    <text evidence="1">The sequence shown here is derived from an EMBL/GenBank/DDBJ whole genome shotgun (WGS) entry which is preliminary data.</text>
</comment>
<proteinExistence type="predicted"/>
<evidence type="ECO:0000313" key="2">
    <source>
        <dbReference type="Proteomes" id="UP000886501"/>
    </source>
</evidence>
<dbReference type="EMBL" id="MU118122">
    <property type="protein sequence ID" value="KAF9644735.1"/>
    <property type="molecule type" value="Genomic_DNA"/>
</dbReference>
<keyword evidence="2" id="KW-1185">Reference proteome</keyword>
<organism evidence="1 2">
    <name type="scientific">Thelephora ganbajun</name>
    <name type="common">Ganba fungus</name>
    <dbReference type="NCBI Taxonomy" id="370292"/>
    <lineage>
        <taxon>Eukaryota</taxon>
        <taxon>Fungi</taxon>
        <taxon>Dikarya</taxon>
        <taxon>Basidiomycota</taxon>
        <taxon>Agaricomycotina</taxon>
        <taxon>Agaricomycetes</taxon>
        <taxon>Thelephorales</taxon>
        <taxon>Thelephoraceae</taxon>
        <taxon>Thelephora</taxon>
    </lineage>
</organism>
<reference evidence="1" key="1">
    <citation type="submission" date="2019-10" db="EMBL/GenBank/DDBJ databases">
        <authorList>
            <consortium name="DOE Joint Genome Institute"/>
            <person name="Kuo A."/>
            <person name="Miyauchi S."/>
            <person name="Kiss E."/>
            <person name="Drula E."/>
            <person name="Kohler A."/>
            <person name="Sanchez-Garcia M."/>
            <person name="Andreopoulos B."/>
            <person name="Barry K.W."/>
            <person name="Bonito G."/>
            <person name="Buee M."/>
            <person name="Carver A."/>
            <person name="Chen C."/>
            <person name="Cichocki N."/>
            <person name="Clum A."/>
            <person name="Culley D."/>
            <person name="Crous P.W."/>
            <person name="Fauchery L."/>
            <person name="Girlanda M."/>
            <person name="Hayes R."/>
            <person name="Keri Z."/>
            <person name="Labutti K."/>
            <person name="Lipzen A."/>
            <person name="Lombard V."/>
            <person name="Magnuson J."/>
            <person name="Maillard F."/>
            <person name="Morin E."/>
            <person name="Murat C."/>
            <person name="Nolan M."/>
            <person name="Ohm R."/>
            <person name="Pangilinan J."/>
            <person name="Pereira M."/>
            <person name="Perotto S."/>
            <person name="Peter M."/>
            <person name="Riley R."/>
            <person name="Sitrit Y."/>
            <person name="Stielow B."/>
            <person name="Szollosi G."/>
            <person name="Zifcakova L."/>
            <person name="Stursova M."/>
            <person name="Spatafora J.W."/>
            <person name="Tedersoo L."/>
            <person name="Vaario L.-M."/>
            <person name="Yamada A."/>
            <person name="Yan M."/>
            <person name="Wang P."/>
            <person name="Xu J."/>
            <person name="Bruns T."/>
            <person name="Baldrian P."/>
            <person name="Vilgalys R."/>
            <person name="Henrissat B."/>
            <person name="Grigoriev I.V."/>
            <person name="Hibbett D."/>
            <person name="Nagy L.G."/>
            <person name="Martin F.M."/>
        </authorList>
    </citation>
    <scope>NUCLEOTIDE SEQUENCE</scope>
    <source>
        <strain evidence="1">P2</strain>
    </source>
</reference>
<protein>
    <submittedName>
        <fullName evidence="1">Uncharacterized protein</fullName>
    </submittedName>
</protein>
<gene>
    <name evidence="1" type="ORF">BDM02DRAFT_874737</name>
</gene>
<reference evidence="1" key="2">
    <citation type="journal article" date="2020" name="Nat. Commun.">
        <title>Large-scale genome sequencing of mycorrhizal fungi provides insights into the early evolution of symbiotic traits.</title>
        <authorList>
            <person name="Miyauchi S."/>
            <person name="Kiss E."/>
            <person name="Kuo A."/>
            <person name="Drula E."/>
            <person name="Kohler A."/>
            <person name="Sanchez-Garcia M."/>
            <person name="Morin E."/>
            <person name="Andreopoulos B."/>
            <person name="Barry K.W."/>
            <person name="Bonito G."/>
            <person name="Buee M."/>
            <person name="Carver A."/>
            <person name="Chen C."/>
            <person name="Cichocki N."/>
            <person name="Clum A."/>
            <person name="Culley D."/>
            <person name="Crous P.W."/>
            <person name="Fauchery L."/>
            <person name="Girlanda M."/>
            <person name="Hayes R.D."/>
            <person name="Keri Z."/>
            <person name="LaButti K."/>
            <person name="Lipzen A."/>
            <person name="Lombard V."/>
            <person name="Magnuson J."/>
            <person name="Maillard F."/>
            <person name="Murat C."/>
            <person name="Nolan M."/>
            <person name="Ohm R.A."/>
            <person name="Pangilinan J."/>
            <person name="Pereira M.F."/>
            <person name="Perotto S."/>
            <person name="Peter M."/>
            <person name="Pfister S."/>
            <person name="Riley R."/>
            <person name="Sitrit Y."/>
            <person name="Stielow J.B."/>
            <person name="Szollosi G."/>
            <person name="Zifcakova L."/>
            <person name="Stursova M."/>
            <person name="Spatafora J.W."/>
            <person name="Tedersoo L."/>
            <person name="Vaario L.M."/>
            <person name="Yamada A."/>
            <person name="Yan M."/>
            <person name="Wang P."/>
            <person name="Xu J."/>
            <person name="Bruns T."/>
            <person name="Baldrian P."/>
            <person name="Vilgalys R."/>
            <person name="Dunand C."/>
            <person name="Henrissat B."/>
            <person name="Grigoriev I.V."/>
            <person name="Hibbett D."/>
            <person name="Nagy L.G."/>
            <person name="Martin F.M."/>
        </authorList>
    </citation>
    <scope>NUCLEOTIDE SEQUENCE</scope>
    <source>
        <strain evidence="1">P2</strain>
    </source>
</reference>
<accession>A0ACB6Z4R2</accession>
<dbReference type="Proteomes" id="UP000886501">
    <property type="component" value="Unassembled WGS sequence"/>
</dbReference>
<sequence length="175" mass="19221">MARDFAMVVYSDESTSLRSKPTTAVPMFASASTSFRGTWRTRCLSHTNHGPQQCSPPSRDQAMYFLPSQLGDAGSSTNEFNQCVFIRYYAIRLRKRWAMFFQTKLMRAGAGPHDLGSGDNKGDAHPELAVQSDAEPTTSGDDHLGGQWDPIDDGSGSGPHIVVRNTPHVSSRHSF</sequence>
<name>A0ACB6Z4R2_THEGA</name>